<evidence type="ECO:0000256" key="3">
    <source>
        <dbReference type="ARBA" id="ARBA00022490"/>
    </source>
</evidence>
<evidence type="ECO:0000256" key="4">
    <source>
        <dbReference type="ARBA" id="ARBA00022737"/>
    </source>
</evidence>
<keyword evidence="8" id="KW-1185">Reference proteome</keyword>
<keyword evidence="4" id="KW-0677">Repeat</keyword>
<dbReference type="Pfam" id="PF13513">
    <property type="entry name" value="HEAT_EZ"/>
    <property type="match status" value="1"/>
</dbReference>
<dbReference type="Proteomes" id="UP000054304">
    <property type="component" value="Unassembled WGS sequence"/>
</dbReference>
<dbReference type="SUPFAM" id="SSF48371">
    <property type="entry name" value="ARM repeat"/>
    <property type="match status" value="1"/>
</dbReference>
<evidence type="ECO:0000256" key="1">
    <source>
        <dbReference type="ARBA" id="ARBA00004496"/>
    </source>
</evidence>
<dbReference type="GO" id="GO:0005829">
    <property type="term" value="C:cytosol"/>
    <property type="evidence" value="ECO:0007669"/>
    <property type="project" value="EnsemblFungi"/>
</dbReference>
<organism evidence="7 8">
    <name type="scientific">Lachancea lanzarotensis</name>
    <dbReference type="NCBI Taxonomy" id="1245769"/>
    <lineage>
        <taxon>Eukaryota</taxon>
        <taxon>Fungi</taxon>
        <taxon>Dikarya</taxon>
        <taxon>Ascomycota</taxon>
        <taxon>Saccharomycotina</taxon>
        <taxon>Saccharomycetes</taxon>
        <taxon>Saccharomycetales</taxon>
        <taxon>Saccharomycetaceae</taxon>
        <taxon>Lachancea</taxon>
    </lineage>
</organism>
<keyword evidence="3" id="KW-0963">Cytoplasm</keyword>
<dbReference type="GO" id="GO:0006606">
    <property type="term" value="P:protein import into nucleus"/>
    <property type="evidence" value="ECO:0007669"/>
    <property type="project" value="EnsemblFungi"/>
</dbReference>
<dbReference type="AlphaFoldDB" id="A0A0C7N3I9"/>
<evidence type="ECO:0000256" key="2">
    <source>
        <dbReference type="ARBA" id="ARBA00022448"/>
    </source>
</evidence>
<dbReference type="InterPro" id="IPR040122">
    <property type="entry name" value="Importin_beta"/>
</dbReference>
<reference evidence="7 8" key="1">
    <citation type="submission" date="2014-12" db="EMBL/GenBank/DDBJ databases">
        <authorList>
            <person name="Neuveglise Cecile"/>
        </authorList>
    </citation>
    <scope>NUCLEOTIDE SEQUENCE [LARGE SCALE GENOMIC DNA]</scope>
    <source>
        <strain evidence="7 8">CBS 12615</strain>
    </source>
</reference>
<dbReference type="GO" id="GO:0005935">
    <property type="term" value="C:cellular bud neck"/>
    <property type="evidence" value="ECO:0007669"/>
    <property type="project" value="EnsemblFungi"/>
</dbReference>
<dbReference type="PANTHER" id="PTHR10527">
    <property type="entry name" value="IMPORTIN BETA"/>
    <property type="match status" value="1"/>
</dbReference>
<dbReference type="Gene3D" id="1.25.10.10">
    <property type="entry name" value="Leucine-rich Repeat Variant"/>
    <property type="match status" value="2"/>
</dbReference>
<protein>
    <submittedName>
        <fullName evidence="7">LALA0S01e01332g1_1</fullName>
    </submittedName>
</protein>
<name>A0A0C7N3I9_9SACH</name>
<dbReference type="HOGENOM" id="CLU_008136_1_1_1"/>
<evidence type="ECO:0000313" key="8">
    <source>
        <dbReference type="Proteomes" id="UP000054304"/>
    </source>
</evidence>
<comment type="subcellular location">
    <subcellularLocation>
        <location evidence="1">Cytoplasm</location>
    </subcellularLocation>
</comment>
<dbReference type="STRING" id="1245769.A0A0C7N3I9"/>
<accession>A0A0C7N3I9</accession>
<keyword evidence="5" id="KW-0653">Protein transport</keyword>
<dbReference type="GO" id="GO:0005934">
    <property type="term" value="C:cellular bud tip"/>
    <property type="evidence" value="ECO:0007669"/>
    <property type="project" value="EnsemblFungi"/>
</dbReference>
<dbReference type="GO" id="GO:0010458">
    <property type="term" value="P:exit from mitosis"/>
    <property type="evidence" value="ECO:0007669"/>
    <property type="project" value="EnsemblFungi"/>
</dbReference>
<evidence type="ECO:0000256" key="6">
    <source>
        <dbReference type="SAM" id="MobiDB-lite"/>
    </source>
</evidence>
<dbReference type="GO" id="GO:0008139">
    <property type="term" value="F:nuclear localization sequence binding"/>
    <property type="evidence" value="ECO:0007669"/>
    <property type="project" value="EnsemblFungi"/>
</dbReference>
<dbReference type="InterPro" id="IPR016024">
    <property type="entry name" value="ARM-type_fold"/>
</dbReference>
<gene>
    <name evidence="7" type="ORF">LALA0_S01e01332g</name>
</gene>
<evidence type="ECO:0000313" key="7">
    <source>
        <dbReference type="EMBL" id="CEP60026.1"/>
    </source>
</evidence>
<dbReference type="InterPro" id="IPR011989">
    <property type="entry name" value="ARM-like"/>
</dbReference>
<dbReference type="OrthoDB" id="951172at2759"/>
<dbReference type="GO" id="GO:0034399">
    <property type="term" value="C:nuclear periphery"/>
    <property type="evidence" value="ECO:0007669"/>
    <property type="project" value="EnsemblFungi"/>
</dbReference>
<sequence length="904" mass="101101">MSNWIRDDTSLLQIVAVIADSLSPMQEQRSHASGLLESFKMQTEFLNYLCYLLTEADTDTLLNSQYPFLDVQNYRAAAGMILKNCLLGDSRSYDLDYVKKNIAKGLLTDVPLISNITGIVITTLFSTYYRKNREDPTGVELLSQLLALMANGQLASAKALSKIMEDNAQLFLLEWSGLVKPMDTLVASFLSFSISDSSPDVRAEAIKCLNQVIPLQTQSFIVRIDEFLSNIFQLAQNDQSDIVVLQICISLIELLEFRPDKLINHLSGIIGFAMHVISSSSSQETALKAAEFLLAFASNSYIPESNVKPFINDVVPVLLSKMAYDEDEIIVFEASNDDDAELEDRDEDIKPATAKKSRKRDNSGVDDEYADDEDDDVGEFDTQWNLRKCCAATLDVLTSILPRDVLFIGFPILRERLSSEHWYVREAAILAFGAMADGGMRYFADQLPALIPFLLEKLNDKWAPVRTITCWTLSRFSTWILADNTQFLMPVLESLMNSLLDKKKMVQEASISSVAVFIENCDAEIVETLLYNDLLIKFDECFQLYQKKNLIILYDAVGRLAEKCEFDEAAMNSILPHLIKNWGSLSDADKELWPLLECLSYVAASLGEKFAPMAPEVYHRAWRILVHCVELETQSQSDPSMNVPEKDFTVTSLDLIGGLIQGLGPSSQELLFPGGDRSALQVLAQCLQDPVHEVRQSGFALLGDIAYSYEPILLSQHLVQFLNCISTEIMHNDDTEATPSINNAVWALGLISERIDLAEYIIDLSRVVLDSFCDTTRVLHSSVVDNLAATIGRMAKFHPEVFAAGVFAQDASWARWCEHASGLSDVEEKTAAYYGFVKIMNCTDTGRAMSSSTLHKFLKGVSHDVDIQEFVEDLYGFLMTHSSTLQMLKLSQEEMSFLGQLEQG</sequence>
<evidence type="ECO:0000256" key="5">
    <source>
        <dbReference type="ARBA" id="ARBA00022927"/>
    </source>
</evidence>
<feature type="compositionally biased region" description="Acidic residues" evidence="6">
    <location>
        <begin position="364"/>
        <end position="375"/>
    </location>
</feature>
<dbReference type="RefSeq" id="XP_022626271.1">
    <property type="nucleotide sequence ID" value="XM_022774145.1"/>
</dbReference>
<feature type="region of interest" description="Disordered" evidence="6">
    <location>
        <begin position="341"/>
        <end position="375"/>
    </location>
</feature>
<dbReference type="EMBL" id="LN736360">
    <property type="protein sequence ID" value="CEP60026.1"/>
    <property type="molecule type" value="Genomic_DNA"/>
</dbReference>
<dbReference type="GeneID" id="34683397"/>
<proteinExistence type="predicted"/>
<keyword evidence="2" id="KW-0813">Transport</keyword>